<dbReference type="AlphaFoldDB" id="A0AAV0AW54"/>
<keyword evidence="2" id="KW-1185">Reference proteome</keyword>
<dbReference type="Proteomes" id="UP001153365">
    <property type="component" value="Unassembled WGS sequence"/>
</dbReference>
<evidence type="ECO:0000313" key="1">
    <source>
        <dbReference type="EMBL" id="CAH7674336.1"/>
    </source>
</evidence>
<name>A0AAV0AW54_PHAPC</name>
<reference evidence="1" key="1">
    <citation type="submission" date="2022-06" db="EMBL/GenBank/DDBJ databases">
        <authorList>
            <consortium name="SYNGENTA / RWTH Aachen University"/>
        </authorList>
    </citation>
    <scope>NUCLEOTIDE SEQUENCE</scope>
</reference>
<comment type="caution">
    <text evidence="1">The sequence shown here is derived from an EMBL/GenBank/DDBJ whole genome shotgun (WGS) entry which is preliminary data.</text>
</comment>
<organism evidence="1 2">
    <name type="scientific">Phakopsora pachyrhizi</name>
    <name type="common">Asian soybean rust disease fungus</name>
    <dbReference type="NCBI Taxonomy" id="170000"/>
    <lineage>
        <taxon>Eukaryota</taxon>
        <taxon>Fungi</taxon>
        <taxon>Dikarya</taxon>
        <taxon>Basidiomycota</taxon>
        <taxon>Pucciniomycotina</taxon>
        <taxon>Pucciniomycetes</taxon>
        <taxon>Pucciniales</taxon>
        <taxon>Phakopsoraceae</taxon>
        <taxon>Phakopsora</taxon>
    </lineage>
</organism>
<gene>
    <name evidence="1" type="ORF">PPACK8108_LOCUS9248</name>
</gene>
<proteinExistence type="predicted"/>
<accession>A0AAV0AW54</accession>
<sequence length="70" mass="7741">MINDADQSIHRLKLLGYISALTGQRIPRKLTRLVGGTETLSPVVASELVTKSHLLLQILISAFKLDSRGW</sequence>
<protein>
    <submittedName>
        <fullName evidence="1">Uncharacterized protein</fullName>
    </submittedName>
</protein>
<dbReference type="EMBL" id="CALTRL010001976">
    <property type="protein sequence ID" value="CAH7674336.1"/>
    <property type="molecule type" value="Genomic_DNA"/>
</dbReference>
<evidence type="ECO:0000313" key="2">
    <source>
        <dbReference type="Proteomes" id="UP001153365"/>
    </source>
</evidence>